<evidence type="ECO:0000313" key="4">
    <source>
        <dbReference type="Proteomes" id="UP000824048"/>
    </source>
</evidence>
<dbReference type="Proteomes" id="UP000824048">
    <property type="component" value="Unassembled WGS sequence"/>
</dbReference>
<reference evidence="3" key="1">
    <citation type="journal article" date="2021" name="PeerJ">
        <title>Extensive microbial diversity within the chicken gut microbiome revealed by metagenomics and culture.</title>
        <authorList>
            <person name="Gilroy R."/>
            <person name="Ravi A."/>
            <person name="Getino M."/>
            <person name="Pursley I."/>
            <person name="Horton D.L."/>
            <person name="Alikhan N.F."/>
            <person name="Baker D."/>
            <person name="Gharbi K."/>
            <person name="Hall N."/>
            <person name="Watson M."/>
            <person name="Adriaenssens E.M."/>
            <person name="Foster-Nyarko E."/>
            <person name="Jarju S."/>
            <person name="Secka A."/>
            <person name="Antonio M."/>
            <person name="Oren A."/>
            <person name="Chaudhuri R.R."/>
            <person name="La Ragione R."/>
            <person name="Hildebrand F."/>
            <person name="Pallen M.J."/>
        </authorList>
    </citation>
    <scope>NUCLEOTIDE SEQUENCE</scope>
    <source>
        <strain evidence="3">ChiSxjej1B13-11774</strain>
    </source>
</reference>
<dbReference type="SUPFAM" id="SSF56059">
    <property type="entry name" value="Glutathione synthetase ATP-binding domain-like"/>
    <property type="match status" value="1"/>
</dbReference>
<sequence>MNTDLIPVFLGADLNCYNFARAFHEAYGVESYAFGRYAMAPTKYSKIIHFTIVPDIDNEPTMLQVLHDFAKEHAGKKLYLFGCTDDYAAMIIRRKAELPEYIAPGPAADLYGLIQKKAEFYEFCDKFNIPYPTTKVLTAPVEADELTEDKLGFAYPIIVKPSSSVAYWKFPFDGMKKVYTAADPAEAAAIVKQIYASGYPDKMILQKMVPGGDDHMRVLTAFSDENGKVRAMCLGHTMVEEHTPHGLGNHAAIVTEDTTALPLVENIRQMLEACHYTGFSNFDIKCSDEPGDFRVFEINLRQGRSNYYVTASGMNIAKLVVEKWNDGGSDCVLNRNEVFWHHVPAQVAFTYTEDKQLVEKARALKAQGKEACSLLYKPDLWMNPIRYACVLEQLRRQFKKFKTYYPKG</sequence>
<evidence type="ECO:0000256" key="1">
    <source>
        <dbReference type="PROSITE-ProRule" id="PRU00409"/>
    </source>
</evidence>
<dbReference type="GO" id="GO:0005524">
    <property type="term" value="F:ATP binding"/>
    <property type="evidence" value="ECO:0007669"/>
    <property type="project" value="UniProtKB-UniRule"/>
</dbReference>
<protein>
    <submittedName>
        <fullName evidence="3">ATP-grasp domain-containing protein</fullName>
    </submittedName>
</protein>
<evidence type="ECO:0000313" key="3">
    <source>
        <dbReference type="EMBL" id="HIZ42946.1"/>
    </source>
</evidence>
<dbReference type="InterPro" id="IPR011761">
    <property type="entry name" value="ATP-grasp"/>
</dbReference>
<keyword evidence="1" id="KW-0067">ATP-binding</keyword>
<dbReference type="Gene3D" id="3.30.470.20">
    <property type="entry name" value="ATP-grasp fold, B domain"/>
    <property type="match status" value="1"/>
</dbReference>
<keyword evidence="1" id="KW-0547">Nucleotide-binding</keyword>
<organism evidence="3 4">
    <name type="scientific">Candidatus Gemmiger excrementigallinarum</name>
    <dbReference type="NCBI Taxonomy" id="2838609"/>
    <lineage>
        <taxon>Bacteria</taxon>
        <taxon>Bacillati</taxon>
        <taxon>Bacillota</taxon>
        <taxon>Clostridia</taxon>
        <taxon>Eubacteriales</taxon>
        <taxon>Gemmiger</taxon>
    </lineage>
</organism>
<proteinExistence type="predicted"/>
<comment type="caution">
    <text evidence="3">The sequence shown here is derived from an EMBL/GenBank/DDBJ whole genome shotgun (WGS) entry which is preliminary data.</text>
</comment>
<reference evidence="3" key="2">
    <citation type="submission" date="2021-04" db="EMBL/GenBank/DDBJ databases">
        <authorList>
            <person name="Gilroy R."/>
        </authorList>
    </citation>
    <scope>NUCLEOTIDE SEQUENCE</scope>
    <source>
        <strain evidence="3">ChiSxjej1B13-11774</strain>
    </source>
</reference>
<dbReference type="GO" id="GO:0046872">
    <property type="term" value="F:metal ion binding"/>
    <property type="evidence" value="ECO:0007669"/>
    <property type="project" value="InterPro"/>
</dbReference>
<accession>A0A9D2ET18</accession>
<dbReference type="EMBL" id="DXBP01000062">
    <property type="protein sequence ID" value="HIZ42946.1"/>
    <property type="molecule type" value="Genomic_DNA"/>
</dbReference>
<evidence type="ECO:0000259" key="2">
    <source>
        <dbReference type="PROSITE" id="PS50975"/>
    </source>
</evidence>
<dbReference type="Gene3D" id="3.30.1490.20">
    <property type="entry name" value="ATP-grasp fold, A domain"/>
    <property type="match status" value="1"/>
</dbReference>
<feature type="domain" description="ATP-grasp" evidence="2">
    <location>
        <begin position="121"/>
        <end position="325"/>
    </location>
</feature>
<name>A0A9D2ET18_9FIRM</name>
<gene>
    <name evidence="3" type="ORF">H9811_10365</name>
</gene>
<dbReference type="InterPro" id="IPR013815">
    <property type="entry name" value="ATP_grasp_subdomain_1"/>
</dbReference>
<dbReference type="AlphaFoldDB" id="A0A9D2ET18"/>
<dbReference type="PROSITE" id="PS50975">
    <property type="entry name" value="ATP_GRASP"/>
    <property type="match status" value="1"/>
</dbReference>